<keyword evidence="2" id="KW-0597">Phosphoprotein</keyword>
<evidence type="ECO:0000313" key="11">
    <source>
        <dbReference type="EMBL" id="KAG8189547.1"/>
    </source>
</evidence>
<protein>
    <submittedName>
        <fullName evidence="11">Uncharacterized protein</fullName>
    </submittedName>
</protein>
<dbReference type="Gene3D" id="3.30.200.20">
    <property type="entry name" value="Phosphorylase Kinase, domain 1"/>
    <property type="match status" value="2"/>
</dbReference>
<comment type="caution">
    <text evidence="11">The sequence shown here is derived from an EMBL/GenBank/DDBJ whole genome shotgun (WGS) entry which is preliminary data.</text>
</comment>
<dbReference type="FunFam" id="1.10.510.10:FF:000038">
    <property type="entry name" value="serine/threonine-protein kinase N2 isoform X1"/>
    <property type="match status" value="1"/>
</dbReference>
<feature type="domain" description="AGC-kinase C-terminal" evidence="10">
    <location>
        <begin position="259"/>
        <end position="326"/>
    </location>
</feature>
<organism evidence="11 12">
    <name type="scientific">Oedothorax gibbosus</name>
    <dbReference type="NCBI Taxonomy" id="931172"/>
    <lineage>
        <taxon>Eukaryota</taxon>
        <taxon>Metazoa</taxon>
        <taxon>Ecdysozoa</taxon>
        <taxon>Arthropoda</taxon>
        <taxon>Chelicerata</taxon>
        <taxon>Arachnida</taxon>
        <taxon>Araneae</taxon>
        <taxon>Araneomorphae</taxon>
        <taxon>Entelegynae</taxon>
        <taxon>Araneoidea</taxon>
        <taxon>Linyphiidae</taxon>
        <taxon>Erigoninae</taxon>
        <taxon>Oedothorax</taxon>
    </lineage>
</organism>
<keyword evidence="3" id="KW-0808">Transferase</keyword>
<evidence type="ECO:0000256" key="7">
    <source>
        <dbReference type="PROSITE-ProRule" id="PRU10141"/>
    </source>
</evidence>
<proteinExistence type="inferred from homology"/>
<gene>
    <name evidence="11" type="ORF">JTE90_008507</name>
</gene>
<evidence type="ECO:0000259" key="10">
    <source>
        <dbReference type="PROSITE" id="PS51285"/>
    </source>
</evidence>
<dbReference type="PANTHER" id="PTHR24351">
    <property type="entry name" value="RIBOSOMAL PROTEIN S6 KINASE"/>
    <property type="match status" value="1"/>
</dbReference>
<keyword evidence="1 8" id="KW-0723">Serine/threonine-protein kinase</keyword>
<reference evidence="11 12" key="1">
    <citation type="journal article" date="2022" name="Nat. Ecol. Evol.">
        <title>A masculinizing supergene underlies an exaggerated male reproductive morph in a spider.</title>
        <authorList>
            <person name="Hendrickx F."/>
            <person name="De Corte Z."/>
            <person name="Sonet G."/>
            <person name="Van Belleghem S.M."/>
            <person name="Kostlbacher S."/>
            <person name="Vangestel C."/>
        </authorList>
    </citation>
    <scope>NUCLEOTIDE SEQUENCE [LARGE SCALE GENOMIC DNA]</scope>
    <source>
        <strain evidence="11">W744_W776</strain>
    </source>
</reference>
<evidence type="ECO:0000256" key="1">
    <source>
        <dbReference type="ARBA" id="ARBA00022527"/>
    </source>
</evidence>
<accession>A0AAV6UZ91</accession>
<evidence type="ECO:0000256" key="6">
    <source>
        <dbReference type="ARBA" id="ARBA00022840"/>
    </source>
</evidence>
<dbReference type="PROSITE" id="PS51285">
    <property type="entry name" value="AGC_KINASE_CTER"/>
    <property type="match status" value="1"/>
</dbReference>
<dbReference type="InterPro" id="IPR008271">
    <property type="entry name" value="Ser/Thr_kinase_AS"/>
</dbReference>
<dbReference type="SMART" id="SM00133">
    <property type="entry name" value="S_TK_X"/>
    <property type="match status" value="1"/>
</dbReference>
<keyword evidence="6 7" id="KW-0067">ATP-binding</keyword>
<dbReference type="GO" id="GO:0005524">
    <property type="term" value="F:ATP binding"/>
    <property type="evidence" value="ECO:0007669"/>
    <property type="project" value="UniProtKB-UniRule"/>
</dbReference>
<evidence type="ECO:0000256" key="8">
    <source>
        <dbReference type="RuleBase" id="RU000304"/>
    </source>
</evidence>
<dbReference type="Pfam" id="PF00433">
    <property type="entry name" value="Pkinase_C"/>
    <property type="match status" value="1"/>
</dbReference>
<keyword evidence="12" id="KW-1185">Reference proteome</keyword>
<sequence>MPEEEQQTHLITRLPPQLLETESVKVGLSLENFQFISLLGRGYFGKVILSKFKNTDEYFAIKAESLCLLSNTNPRLFRYGIRLWGDLKMHLHKNIFSEPRAVFYASCVVLGLQYLHENKIIYRDLKLDNLLLDYEGYVKIADFGLCKEGVGYGDRTDTLCGTPEFLAPEMLTETSYTRAVDWWGLGVLIYEMLLGKFPFDGDDVEKVFDSIKKDEVRYPIFLSRESRAIMMRLLRKNPERRLGASERDAEDVKKQAFFRNIHWDDLLKRKTKPHFIPIVKSAEDVSNFHKEFTSERPILTPPKDPRPLTKEDQAMFTDFEYMADWC</sequence>
<dbReference type="InterPro" id="IPR017441">
    <property type="entry name" value="Protein_kinase_ATP_BS"/>
</dbReference>
<dbReference type="PROSITE" id="PS50011">
    <property type="entry name" value="PROTEIN_KINASE_DOM"/>
    <property type="match status" value="1"/>
</dbReference>
<comment type="similarity">
    <text evidence="8">Belongs to the protein kinase superfamily.</text>
</comment>
<dbReference type="InterPro" id="IPR011009">
    <property type="entry name" value="Kinase-like_dom_sf"/>
</dbReference>
<evidence type="ECO:0000256" key="4">
    <source>
        <dbReference type="ARBA" id="ARBA00022741"/>
    </source>
</evidence>
<evidence type="ECO:0000256" key="5">
    <source>
        <dbReference type="ARBA" id="ARBA00022777"/>
    </source>
</evidence>
<name>A0AAV6UZ91_9ARAC</name>
<dbReference type="EMBL" id="JAFNEN010000213">
    <property type="protein sequence ID" value="KAG8189547.1"/>
    <property type="molecule type" value="Genomic_DNA"/>
</dbReference>
<dbReference type="AlphaFoldDB" id="A0AAV6UZ91"/>
<dbReference type="InterPro" id="IPR017892">
    <property type="entry name" value="Pkinase_C"/>
</dbReference>
<keyword evidence="4 7" id="KW-0547">Nucleotide-binding</keyword>
<evidence type="ECO:0000256" key="3">
    <source>
        <dbReference type="ARBA" id="ARBA00022679"/>
    </source>
</evidence>
<dbReference type="InterPro" id="IPR000961">
    <property type="entry name" value="AGC-kinase_C"/>
</dbReference>
<dbReference type="PROSITE" id="PS00108">
    <property type="entry name" value="PROTEIN_KINASE_ST"/>
    <property type="match status" value="1"/>
</dbReference>
<evidence type="ECO:0000259" key="9">
    <source>
        <dbReference type="PROSITE" id="PS50011"/>
    </source>
</evidence>
<dbReference type="SUPFAM" id="SSF56112">
    <property type="entry name" value="Protein kinase-like (PK-like)"/>
    <property type="match status" value="1"/>
</dbReference>
<dbReference type="PROSITE" id="PS00107">
    <property type="entry name" value="PROTEIN_KINASE_ATP"/>
    <property type="match status" value="1"/>
</dbReference>
<dbReference type="InterPro" id="IPR000719">
    <property type="entry name" value="Prot_kinase_dom"/>
</dbReference>
<feature type="binding site" evidence="7">
    <location>
        <position position="62"/>
    </location>
    <ligand>
        <name>ATP</name>
        <dbReference type="ChEBI" id="CHEBI:30616"/>
    </ligand>
</feature>
<dbReference type="GO" id="GO:0004674">
    <property type="term" value="F:protein serine/threonine kinase activity"/>
    <property type="evidence" value="ECO:0007669"/>
    <property type="project" value="UniProtKB-KW"/>
</dbReference>
<dbReference type="Pfam" id="PF00069">
    <property type="entry name" value="Pkinase"/>
    <property type="match status" value="1"/>
</dbReference>
<dbReference type="Gene3D" id="1.10.510.10">
    <property type="entry name" value="Transferase(Phosphotransferase) domain 1"/>
    <property type="match status" value="1"/>
</dbReference>
<keyword evidence="5" id="KW-0418">Kinase</keyword>
<feature type="domain" description="Protein kinase" evidence="9">
    <location>
        <begin position="1"/>
        <end position="258"/>
    </location>
</feature>
<evidence type="ECO:0000256" key="2">
    <source>
        <dbReference type="ARBA" id="ARBA00022553"/>
    </source>
</evidence>
<dbReference type="Proteomes" id="UP000827092">
    <property type="component" value="Unassembled WGS sequence"/>
</dbReference>
<dbReference type="SMART" id="SM00220">
    <property type="entry name" value="S_TKc"/>
    <property type="match status" value="1"/>
</dbReference>
<evidence type="ECO:0000313" key="12">
    <source>
        <dbReference type="Proteomes" id="UP000827092"/>
    </source>
</evidence>